<sequence length="556" mass="62225">MSFMTESLLLQAQSLRLDGDIHTSIHLLRTVLSQCNSDIQAAAASSVAATAADGGEDIAADIAMKMKAVCRMRQMAAYQLALLLLQRHGRCCYMNRKDVANCNTQADNGVGDTETQTDEKEADDLLCRLGYRLRLSTRAFGYPSCSCRCTTTSESSSQLPLRVMDDVLPLKLFEALQYAFRPDSMYWKELYSKVNIGNNSCWVEGGSNDGQSTERNQFVSHNIDLPRGNPSQSLQNANSIIEQVAIITKYKLMPHFPELQNAKSVEVWCHQRPTDGSHQLHYDMDEIRLQERRERLLVAAAQTQRKRQKVDVSDRDQGKNDGIFCPMVSCVLTIYVPNNSHACSNCGETSRAAPTIICNQSILNINQTETNCHTNDDEKGWLCYPKPNRLLAFEGSLLHGVVPGIPEHDININLHTSDNDSDESNDGYSNDPNNQQQRVTLMMGFWANGVSIQDMSLGIGPNMPFPMINDSGTSWAKEFEPIQMQEDELEGTSVTNSITTAAAVIEVNPLWTPIHRDSSNFGEYINDNAMTMYFSGRFFLRSVCTREIDDEIIHNM</sequence>
<gene>
    <name evidence="2" type="ORF">ACHAWO_012954</name>
</gene>
<organism evidence="2 3">
    <name type="scientific">Cyclotella atomus</name>
    <dbReference type="NCBI Taxonomy" id="382360"/>
    <lineage>
        <taxon>Eukaryota</taxon>
        <taxon>Sar</taxon>
        <taxon>Stramenopiles</taxon>
        <taxon>Ochrophyta</taxon>
        <taxon>Bacillariophyta</taxon>
        <taxon>Coscinodiscophyceae</taxon>
        <taxon>Thalassiosirophycidae</taxon>
        <taxon>Stephanodiscales</taxon>
        <taxon>Stephanodiscaceae</taxon>
        <taxon>Cyclotella</taxon>
    </lineage>
</organism>
<keyword evidence="3" id="KW-1185">Reference proteome</keyword>
<proteinExistence type="predicted"/>
<name>A0ABD3PQQ6_9STRA</name>
<comment type="caution">
    <text evidence="2">The sequence shown here is derived from an EMBL/GenBank/DDBJ whole genome shotgun (WGS) entry which is preliminary data.</text>
</comment>
<evidence type="ECO:0000313" key="3">
    <source>
        <dbReference type="Proteomes" id="UP001530400"/>
    </source>
</evidence>
<dbReference type="AlphaFoldDB" id="A0ABD3PQQ6"/>
<evidence type="ECO:0000256" key="1">
    <source>
        <dbReference type="SAM" id="MobiDB-lite"/>
    </source>
</evidence>
<reference evidence="2 3" key="1">
    <citation type="submission" date="2024-10" db="EMBL/GenBank/DDBJ databases">
        <title>Updated reference genomes for cyclostephanoid diatoms.</title>
        <authorList>
            <person name="Roberts W.R."/>
            <person name="Alverson A.J."/>
        </authorList>
    </citation>
    <scope>NUCLEOTIDE SEQUENCE [LARGE SCALE GENOMIC DNA]</scope>
    <source>
        <strain evidence="2 3">AJA010-31</strain>
    </source>
</reference>
<dbReference type="EMBL" id="JALLPJ020000508">
    <property type="protein sequence ID" value="KAL3790172.1"/>
    <property type="molecule type" value="Genomic_DNA"/>
</dbReference>
<feature type="region of interest" description="Disordered" evidence="1">
    <location>
        <begin position="412"/>
        <end position="434"/>
    </location>
</feature>
<accession>A0ABD3PQQ6</accession>
<evidence type="ECO:0000313" key="2">
    <source>
        <dbReference type="EMBL" id="KAL3790172.1"/>
    </source>
</evidence>
<protein>
    <submittedName>
        <fullName evidence="2">Uncharacterized protein</fullName>
    </submittedName>
</protein>
<dbReference type="Proteomes" id="UP001530400">
    <property type="component" value="Unassembled WGS sequence"/>
</dbReference>